<evidence type="ECO:0000256" key="1">
    <source>
        <dbReference type="ARBA" id="ARBA00000707"/>
    </source>
</evidence>
<evidence type="ECO:0000256" key="6">
    <source>
        <dbReference type="ARBA" id="ARBA00022807"/>
    </source>
</evidence>
<dbReference type="Proteomes" id="UP000001307">
    <property type="component" value="Unassembled WGS sequence"/>
</dbReference>
<dbReference type="EC" id="3.4.19.12" evidence="2"/>
<dbReference type="GO" id="GO:0006508">
    <property type="term" value="P:proteolysis"/>
    <property type="evidence" value="ECO:0007669"/>
    <property type="project" value="UniProtKB-KW"/>
</dbReference>
<dbReference type="SUPFAM" id="SSF54001">
    <property type="entry name" value="Cysteine proteinases"/>
    <property type="match status" value="1"/>
</dbReference>
<dbReference type="InterPro" id="IPR042468">
    <property type="entry name" value="Peptidase_C65_otubain_sub1"/>
</dbReference>
<dbReference type="GO" id="GO:0043130">
    <property type="term" value="F:ubiquitin binding"/>
    <property type="evidence" value="ECO:0007669"/>
    <property type="project" value="TreeGrafter"/>
</dbReference>
<evidence type="ECO:0000256" key="2">
    <source>
        <dbReference type="ARBA" id="ARBA00012759"/>
    </source>
</evidence>
<dbReference type="GO" id="GO:0071108">
    <property type="term" value="P:protein K48-linked deubiquitination"/>
    <property type="evidence" value="ECO:0007669"/>
    <property type="project" value="TreeGrafter"/>
</dbReference>
<accession>E4XTW4</accession>
<dbReference type="InterPro" id="IPR003323">
    <property type="entry name" value="OTU_dom"/>
</dbReference>
<dbReference type="PROSITE" id="PS50802">
    <property type="entry name" value="OTU"/>
    <property type="match status" value="1"/>
</dbReference>
<feature type="domain" description="OTU" evidence="8">
    <location>
        <begin position="67"/>
        <end position="257"/>
    </location>
</feature>
<gene>
    <name evidence="9" type="ORF">GSOID_T00003925001</name>
</gene>
<keyword evidence="6" id="KW-0788">Thiol protease</keyword>
<proteinExistence type="predicted"/>
<evidence type="ECO:0000256" key="5">
    <source>
        <dbReference type="ARBA" id="ARBA00022801"/>
    </source>
</evidence>
<evidence type="ECO:0000259" key="8">
    <source>
        <dbReference type="PROSITE" id="PS50802"/>
    </source>
</evidence>
<sequence>MSGSMIDGMDDQQLDKATQEARDKISREIAQTIPLIGEKTQLQSLVNDFSDSEMFQNQIKILGENYTTVVKIRPDGNCFYRAFSFALFETLIENKEKREQLKAKYLETRTFLVEKQNYPNVTVDDFYEQNVEFIDDIENFKNSEELRAAMSDEGFANYIVCFLRLIASAELQSQPDFYMNFLPDVASIQDFCRKDVEPLGIDIDHVVITALSTGLSVPVRVACLEQREGNPQIIDFFNEEADISLLFRPGHYDVLYK</sequence>
<dbReference type="OrthoDB" id="18915at2759"/>
<evidence type="ECO:0000313" key="10">
    <source>
        <dbReference type="Proteomes" id="UP000001307"/>
    </source>
</evidence>
<keyword evidence="3" id="KW-0645">Protease</keyword>
<reference evidence="9 10" key="1">
    <citation type="journal article" date="2010" name="Science">
        <title>Plasticity of animal genome architecture unmasked by rapid evolution of a pelagic tunicate.</title>
        <authorList>
            <person name="Denoeud F."/>
            <person name="Henriet S."/>
            <person name="Mungpakdee S."/>
            <person name="Aury J.M."/>
            <person name="Da Silva C."/>
            <person name="Brinkmann H."/>
            <person name="Mikhaleva J."/>
            <person name="Olsen L.C."/>
            <person name="Jubin C."/>
            <person name="Canestro C."/>
            <person name="Bouquet J.M."/>
            <person name="Danks G."/>
            <person name="Poulain J."/>
            <person name="Campsteijn C."/>
            <person name="Adamski M."/>
            <person name="Cross I."/>
            <person name="Yadetie F."/>
            <person name="Muffato M."/>
            <person name="Louis A."/>
            <person name="Butcher S."/>
            <person name="Tsagkogeorga G."/>
            <person name="Konrad A."/>
            <person name="Singh S."/>
            <person name="Jensen M.F."/>
            <person name="Cong E.H."/>
            <person name="Eikeseth-Otteraa H."/>
            <person name="Noel B."/>
            <person name="Anthouard V."/>
            <person name="Porcel B.M."/>
            <person name="Kachouri-Lafond R."/>
            <person name="Nishino A."/>
            <person name="Ugolini M."/>
            <person name="Chourrout P."/>
            <person name="Nishida H."/>
            <person name="Aasland R."/>
            <person name="Huzurbazar S."/>
            <person name="Westhof E."/>
            <person name="Delsuc F."/>
            <person name="Lehrach H."/>
            <person name="Reinhardt R."/>
            <person name="Weissenbach J."/>
            <person name="Roy S.W."/>
            <person name="Artiguenave F."/>
            <person name="Postlethwait J.H."/>
            <person name="Manak J.R."/>
            <person name="Thompson E.M."/>
            <person name="Jaillon O."/>
            <person name="Du Pasquier L."/>
            <person name="Boudinot P."/>
            <person name="Liberles D.A."/>
            <person name="Volff J.N."/>
            <person name="Philippe H."/>
            <person name="Lenhard B."/>
            <person name="Roest Crollius H."/>
            <person name="Wincker P."/>
            <person name="Chourrout D."/>
        </authorList>
    </citation>
    <scope>NUCLEOTIDE SEQUENCE [LARGE SCALE GENOMIC DNA]</scope>
</reference>
<organism evidence="9 10">
    <name type="scientific">Oikopleura dioica</name>
    <name type="common">Tunicate</name>
    <dbReference type="NCBI Taxonomy" id="34765"/>
    <lineage>
        <taxon>Eukaryota</taxon>
        <taxon>Metazoa</taxon>
        <taxon>Chordata</taxon>
        <taxon>Tunicata</taxon>
        <taxon>Appendicularia</taxon>
        <taxon>Copelata</taxon>
        <taxon>Oikopleuridae</taxon>
        <taxon>Oikopleura</taxon>
    </lineage>
</organism>
<dbReference type="AlphaFoldDB" id="E4XTW4"/>
<dbReference type="Gene3D" id="3.30.200.60">
    <property type="entry name" value="Peptidase C65 Otubain, subdomain 1"/>
    <property type="match status" value="1"/>
</dbReference>
<evidence type="ECO:0000256" key="4">
    <source>
        <dbReference type="ARBA" id="ARBA00022786"/>
    </source>
</evidence>
<name>E4XTW4_OIKDI</name>
<dbReference type="EMBL" id="FN653164">
    <property type="protein sequence ID" value="CBY13176.1"/>
    <property type="molecule type" value="Genomic_DNA"/>
</dbReference>
<comment type="catalytic activity">
    <reaction evidence="1">
        <text>Thiol-dependent hydrolysis of ester, thioester, amide, peptide and isopeptide bonds formed by the C-terminal Gly of ubiquitin (a 76-residue protein attached to proteins as an intracellular targeting signal).</text>
        <dbReference type="EC" id="3.4.19.12"/>
    </reaction>
</comment>
<dbReference type="InterPro" id="IPR019400">
    <property type="entry name" value="Peptidase_C65_otubain"/>
</dbReference>
<keyword evidence="4" id="KW-0833">Ubl conjugation pathway</keyword>
<dbReference type="PANTHER" id="PTHR12931:SF15">
    <property type="entry name" value="UBIQUITIN THIOESTERASE OTUBAIN-LIKE"/>
    <property type="match status" value="1"/>
</dbReference>
<dbReference type="Pfam" id="PF10275">
    <property type="entry name" value="Peptidase_C65"/>
    <property type="match status" value="1"/>
</dbReference>
<keyword evidence="5" id="KW-0378">Hydrolase</keyword>
<dbReference type="FunCoup" id="E4XTW4">
    <property type="interactions" value="599"/>
</dbReference>
<dbReference type="GO" id="GO:0004843">
    <property type="term" value="F:cysteine-type deubiquitinase activity"/>
    <property type="evidence" value="ECO:0007669"/>
    <property type="project" value="UniProtKB-EC"/>
</dbReference>
<feature type="region of interest" description="Disordered" evidence="7">
    <location>
        <begin position="1"/>
        <end position="21"/>
    </location>
</feature>
<keyword evidence="10" id="KW-1185">Reference proteome</keyword>
<dbReference type="InterPro" id="IPR042467">
    <property type="entry name" value="Peptidase_C65_otubain_sub2"/>
</dbReference>
<dbReference type="InParanoid" id="E4XTW4"/>
<evidence type="ECO:0000256" key="3">
    <source>
        <dbReference type="ARBA" id="ARBA00022670"/>
    </source>
</evidence>
<protein>
    <recommendedName>
        <fullName evidence="2">ubiquitinyl hydrolase 1</fullName>
        <ecNumber evidence="2">3.4.19.12</ecNumber>
    </recommendedName>
</protein>
<evidence type="ECO:0000256" key="7">
    <source>
        <dbReference type="SAM" id="MobiDB-lite"/>
    </source>
</evidence>
<dbReference type="Gene3D" id="1.20.1300.20">
    <property type="entry name" value="Peptidase C65 Otubain, subdomain 2"/>
    <property type="match status" value="1"/>
</dbReference>
<dbReference type="InterPro" id="IPR038765">
    <property type="entry name" value="Papain-like_cys_pep_sf"/>
</dbReference>
<dbReference type="PANTHER" id="PTHR12931">
    <property type="entry name" value="UBIQUITIN THIOLESTERASE PROTEIN OTUB"/>
    <property type="match status" value="1"/>
</dbReference>
<evidence type="ECO:0000313" key="9">
    <source>
        <dbReference type="EMBL" id="CBY13176.1"/>
    </source>
</evidence>
<dbReference type="GO" id="GO:0005634">
    <property type="term" value="C:nucleus"/>
    <property type="evidence" value="ECO:0007669"/>
    <property type="project" value="TreeGrafter"/>
</dbReference>
<dbReference type="CDD" id="cd22749">
    <property type="entry name" value="Otubain_C65"/>
    <property type="match status" value="1"/>
</dbReference>